<dbReference type="PATRIC" id="fig|1276257.3.peg.446"/>
<accession>W6A9X3</accession>
<dbReference type="STRING" id="1276257.SSABA_v1c04350"/>
<gene>
    <name evidence="1" type="ORF">SSABA_v1c04350</name>
</gene>
<dbReference type="AlphaFoldDB" id="W6A9X3"/>
<evidence type="ECO:0000313" key="1">
    <source>
        <dbReference type="EMBL" id="AHI53842.1"/>
    </source>
</evidence>
<dbReference type="HOGENOM" id="CLU_1785688_0_0_14"/>
<evidence type="ECO:0000313" key="2">
    <source>
        <dbReference type="Proteomes" id="UP000019265"/>
    </source>
</evidence>
<sequence>MKDLFESEIIGEIVKKLSNQVNFFFGFSDLDSKISEEEFHLLLFAIRSELVILENNKYERNLKVYKKINTIFSYILELKLIEKFYENNKDELNKIVFELYLKLRNFPFLISKKLIKFIENDKNYSKYLLDEEWLIPEQKKLLKKF</sequence>
<dbReference type="EMBL" id="CP006934">
    <property type="protein sequence ID" value="AHI53842.1"/>
    <property type="molecule type" value="Genomic_DNA"/>
</dbReference>
<organism evidence="1 2">
    <name type="scientific">Spiroplasma sabaudiense Ar-1343</name>
    <dbReference type="NCBI Taxonomy" id="1276257"/>
    <lineage>
        <taxon>Bacteria</taxon>
        <taxon>Bacillati</taxon>
        <taxon>Mycoplasmatota</taxon>
        <taxon>Mollicutes</taxon>
        <taxon>Entomoplasmatales</taxon>
        <taxon>Spiroplasmataceae</taxon>
        <taxon>Spiroplasma</taxon>
    </lineage>
</organism>
<dbReference type="KEGG" id="ssab:SSABA_v1c04350"/>
<dbReference type="Proteomes" id="UP000019265">
    <property type="component" value="Chromosome"/>
</dbReference>
<reference evidence="1 2" key="1">
    <citation type="journal article" date="2014" name="Genome Biol. Evol.">
        <title>Molecular evolution of the substrate utilization strategies and putative virulence factors in mosquito-associated Spiroplasma species.</title>
        <authorList>
            <person name="Chang T.H."/>
            <person name="Lo W.S."/>
            <person name="Ku C."/>
            <person name="Chen L.L."/>
            <person name="Kuo C.H."/>
        </authorList>
    </citation>
    <scope>NUCLEOTIDE SEQUENCE [LARGE SCALE GENOMIC DNA]</scope>
    <source>
        <strain evidence="1">Ar-1343</strain>
    </source>
</reference>
<proteinExistence type="predicted"/>
<keyword evidence="2" id="KW-1185">Reference proteome</keyword>
<name>W6A9X3_9MOLU</name>
<dbReference type="RefSeq" id="WP_025250983.1">
    <property type="nucleotide sequence ID" value="NZ_CP006934.1"/>
</dbReference>
<protein>
    <submittedName>
        <fullName evidence="1">Uncharacterized protein</fullName>
    </submittedName>
</protein>